<dbReference type="EMBL" id="JAKOGI010000566">
    <property type="protein sequence ID" value="KAJ8433014.1"/>
    <property type="molecule type" value="Genomic_DNA"/>
</dbReference>
<evidence type="ECO:0000313" key="2">
    <source>
        <dbReference type="Proteomes" id="UP001153076"/>
    </source>
</evidence>
<reference evidence="1" key="1">
    <citation type="submission" date="2022-04" db="EMBL/GenBank/DDBJ databases">
        <title>Carnegiea gigantea Genome sequencing and assembly v2.</title>
        <authorList>
            <person name="Copetti D."/>
            <person name="Sanderson M.J."/>
            <person name="Burquez A."/>
            <person name="Wojciechowski M.F."/>
        </authorList>
    </citation>
    <scope>NUCLEOTIDE SEQUENCE</scope>
    <source>
        <strain evidence="1">SGP5-SGP5p</strain>
        <tissue evidence="1">Aerial part</tissue>
    </source>
</reference>
<protein>
    <submittedName>
        <fullName evidence="1">Uncharacterized protein</fullName>
    </submittedName>
</protein>
<dbReference type="AlphaFoldDB" id="A0A9Q1JY12"/>
<keyword evidence="2" id="KW-1185">Reference proteome</keyword>
<evidence type="ECO:0000313" key="1">
    <source>
        <dbReference type="EMBL" id="KAJ8433014.1"/>
    </source>
</evidence>
<proteinExistence type="predicted"/>
<organism evidence="1 2">
    <name type="scientific">Carnegiea gigantea</name>
    <dbReference type="NCBI Taxonomy" id="171969"/>
    <lineage>
        <taxon>Eukaryota</taxon>
        <taxon>Viridiplantae</taxon>
        <taxon>Streptophyta</taxon>
        <taxon>Embryophyta</taxon>
        <taxon>Tracheophyta</taxon>
        <taxon>Spermatophyta</taxon>
        <taxon>Magnoliopsida</taxon>
        <taxon>eudicotyledons</taxon>
        <taxon>Gunneridae</taxon>
        <taxon>Pentapetalae</taxon>
        <taxon>Caryophyllales</taxon>
        <taxon>Cactineae</taxon>
        <taxon>Cactaceae</taxon>
        <taxon>Cactoideae</taxon>
        <taxon>Echinocereeae</taxon>
        <taxon>Carnegiea</taxon>
    </lineage>
</organism>
<gene>
    <name evidence="1" type="ORF">Cgig2_010990</name>
</gene>
<name>A0A9Q1JY12_9CARY</name>
<accession>A0A9Q1JY12</accession>
<sequence length="304" mass="32155">MGVSFDTPTATCNSRAQATQPFSQAAFSRLPRDTPTGWRLAKHSTCLAPPSVLGVVAQHQCSSCAPGTNAHSLSHRGIHLDNALCDLVTTESYLADLVTTKGYVLRDPGLTDNAIRIGESCARMTKGDHLMLGVAFVALLRHGGNLMLLRTIVSQVRPTANEAPVILRLLARGKGERAAPHVHMRRHVGASPPKGRISLRSTAAHLSSHAALVIHKEARVNGCVFGHTNSQVTATLNCHLQPPSAQATQPFGQPSDDCQGTRLLAKRLAQVTPPKGSVFWGHNRPAGMGAQQAAHGCPAGATSN</sequence>
<comment type="caution">
    <text evidence="1">The sequence shown here is derived from an EMBL/GenBank/DDBJ whole genome shotgun (WGS) entry which is preliminary data.</text>
</comment>
<dbReference type="Proteomes" id="UP001153076">
    <property type="component" value="Unassembled WGS sequence"/>
</dbReference>